<protein>
    <recommendedName>
        <fullName evidence="4">Right handed beta helix domain-containing protein</fullName>
    </recommendedName>
</protein>
<gene>
    <name evidence="2" type="ORF">GZ78_12180</name>
</gene>
<sequence length="442" mass="48375">MSHPTGPTPPGQRPQNDYVTFSPRSGSSENASNEKVGQLSGMQVKTADVEKKIPEKRSEEAKAPHKHLAERDVVEAKGSRFPRLQKLLISLKKWATKHHIYTPKFEAKALSAEQLGSSLKQWQSNPKVQQMLAGSQNVLDMSGLRLSTGFPENTKLSSFFSDDSGQVRLPVVLKHVDFSGADLSDLDLTDVIFEECDFSHATLNRTKMGNAACTRCNFDSADMKGLIANNLTLGDCRLNHTKMGGARMTDCVAYGCKVDSHTDLTAAIINDSDIRGIDVGTANFSQARMTKTRINQLALGHTLAGATLDTVKYGSVVLPTDIGGVNTLTLRNMKLHLGVGRGDANMQDPVGKMYHCHFENCDVKLHGYHYIARDCTFNDCDHLSLQVGERSIIEGCTFTSNKGMETSKLGYSSSFSDNIVSDCNFPSQLLEHVRQKTGNTGI</sequence>
<accession>A0A081NIK3</accession>
<dbReference type="eggNOG" id="COG1357">
    <property type="taxonomic scope" value="Bacteria"/>
</dbReference>
<reference evidence="2 3" key="1">
    <citation type="submission" date="2014-06" db="EMBL/GenBank/DDBJ databases">
        <title>Whole Genome Sequences of Three Symbiotic Endozoicomonas Bacteria.</title>
        <authorList>
            <person name="Neave M.J."/>
            <person name="Apprill A."/>
            <person name="Voolstra C.R."/>
        </authorList>
    </citation>
    <scope>NUCLEOTIDE SEQUENCE [LARGE SCALE GENOMIC DNA]</scope>
    <source>
        <strain evidence="2 3">DSM 25634</strain>
    </source>
</reference>
<dbReference type="PANTHER" id="PTHR14136">
    <property type="entry name" value="BTB_POZ DOMAIN-CONTAINING PROTEIN KCTD9"/>
    <property type="match status" value="1"/>
</dbReference>
<comment type="caution">
    <text evidence="2">The sequence shown here is derived from an EMBL/GenBank/DDBJ whole genome shotgun (WGS) entry which is preliminary data.</text>
</comment>
<dbReference type="Pfam" id="PF00805">
    <property type="entry name" value="Pentapeptide"/>
    <property type="match status" value="1"/>
</dbReference>
<dbReference type="EMBL" id="JOKH01000002">
    <property type="protein sequence ID" value="KEQ18276.1"/>
    <property type="molecule type" value="Genomic_DNA"/>
</dbReference>
<dbReference type="SUPFAM" id="SSF141571">
    <property type="entry name" value="Pentapeptide repeat-like"/>
    <property type="match status" value="1"/>
</dbReference>
<dbReference type="Gene3D" id="2.160.20.80">
    <property type="entry name" value="E3 ubiquitin-protein ligase SopA"/>
    <property type="match status" value="1"/>
</dbReference>
<evidence type="ECO:0000313" key="3">
    <source>
        <dbReference type="Proteomes" id="UP000028073"/>
    </source>
</evidence>
<organism evidence="2 3">
    <name type="scientific">Endozoicomonas numazuensis</name>
    <dbReference type="NCBI Taxonomy" id="1137799"/>
    <lineage>
        <taxon>Bacteria</taxon>
        <taxon>Pseudomonadati</taxon>
        <taxon>Pseudomonadota</taxon>
        <taxon>Gammaproteobacteria</taxon>
        <taxon>Oceanospirillales</taxon>
        <taxon>Endozoicomonadaceae</taxon>
        <taxon>Endozoicomonas</taxon>
    </lineage>
</organism>
<keyword evidence="3" id="KW-1185">Reference proteome</keyword>
<name>A0A081NIK3_9GAMM</name>
<evidence type="ECO:0000256" key="1">
    <source>
        <dbReference type="SAM" id="MobiDB-lite"/>
    </source>
</evidence>
<evidence type="ECO:0000313" key="2">
    <source>
        <dbReference type="EMBL" id="KEQ18276.1"/>
    </source>
</evidence>
<feature type="compositionally biased region" description="Polar residues" evidence="1">
    <location>
        <begin position="17"/>
        <end position="43"/>
    </location>
</feature>
<dbReference type="InterPro" id="IPR051082">
    <property type="entry name" value="Pentapeptide-BTB/POZ_domain"/>
</dbReference>
<feature type="compositionally biased region" description="Pro residues" evidence="1">
    <location>
        <begin position="1"/>
        <end position="12"/>
    </location>
</feature>
<dbReference type="Proteomes" id="UP000028073">
    <property type="component" value="Unassembled WGS sequence"/>
</dbReference>
<proteinExistence type="predicted"/>
<feature type="compositionally biased region" description="Basic and acidic residues" evidence="1">
    <location>
        <begin position="47"/>
        <end position="68"/>
    </location>
</feature>
<dbReference type="RefSeq" id="WP_034835432.1">
    <property type="nucleotide sequence ID" value="NZ_JOKH01000002.1"/>
</dbReference>
<dbReference type="InterPro" id="IPR001646">
    <property type="entry name" value="5peptide_repeat"/>
</dbReference>
<dbReference type="AlphaFoldDB" id="A0A081NIK3"/>
<dbReference type="PANTHER" id="PTHR14136:SF17">
    <property type="entry name" value="BTB_POZ DOMAIN-CONTAINING PROTEIN KCTD9"/>
    <property type="match status" value="1"/>
</dbReference>
<dbReference type="OrthoDB" id="156143at2"/>
<dbReference type="STRING" id="1137799.GZ78_12180"/>
<evidence type="ECO:0008006" key="4">
    <source>
        <dbReference type="Google" id="ProtNLM"/>
    </source>
</evidence>
<feature type="region of interest" description="Disordered" evidence="1">
    <location>
        <begin position="1"/>
        <end position="68"/>
    </location>
</feature>